<dbReference type="SUPFAM" id="SSF54001">
    <property type="entry name" value="Cysteine proteinases"/>
    <property type="match status" value="1"/>
</dbReference>
<dbReference type="InterPro" id="IPR038765">
    <property type="entry name" value="Papain-like_cys_pep_sf"/>
</dbReference>
<dbReference type="Proteomes" id="UP000472273">
    <property type="component" value="Unplaced"/>
</dbReference>
<reference evidence="1" key="1">
    <citation type="submission" date="2025-08" db="UniProtKB">
        <authorList>
            <consortium name="Ensembl"/>
        </authorList>
    </citation>
    <scope>IDENTIFICATION</scope>
</reference>
<proteinExistence type="predicted"/>
<dbReference type="Ensembl" id="ENSPTXT00000019500.1">
    <property type="protein sequence ID" value="ENSPTXP00000018923.1"/>
    <property type="gene ID" value="ENSPTXG00000013060.1"/>
</dbReference>
<reference evidence="1" key="2">
    <citation type="submission" date="2025-09" db="UniProtKB">
        <authorList>
            <consortium name="Ensembl"/>
        </authorList>
    </citation>
    <scope>IDENTIFICATION</scope>
</reference>
<keyword evidence="2" id="KW-1185">Reference proteome</keyword>
<name>A0A670ZAL9_PSETE</name>
<organism evidence="1 2">
    <name type="scientific">Pseudonaja textilis</name>
    <name type="common">Eastern brown snake</name>
    <dbReference type="NCBI Taxonomy" id="8673"/>
    <lineage>
        <taxon>Eukaryota</taxon>
        <taxon>Metazoa</taxon>
        <taxon>Chordata</taxon>
        <taxon>Craniata</taxon>
        <taxon>Vertebrata</taxon>
        <taxon>Euteleostomi</taxon>
        <taxon>Lepidosauria</taxon>
        <taxon>Squamata</taxon>
        <taxon>Bifurcata</taxon>
        <taxon>Unidentata</taxon>
        <taxon>Episquamata</taxon>
        <taxon>Toxicofera</taxon>
        <taxon>Serpentes</taxon>
        <taxon>Colubroidea</taxon>
        <taxon>Elapidae</taxon>
        <taxon>Hydrophiinae</taxon>
        <taxon>Pseudonaja</taxon>
    </lineage>
</organism>
<protein>
    <recommendedName>
        <fullName evidence="3">Calpain catalytic domain-containing protein</fullName>
    </recommendedName>
</protein>
<accession>A0A670ZAL9</accession>
<sequence>LFLDRSRAMPYTYRDPSSRKGTLFEDCDFLANDSSLFYNDKPPIPFVWKRPGVSLFYLFIFVNCLQDNK</sequence>
<dbReference type="OMA" id="RSRAMPY"/>
<evidence type="ECO:0008006" key="3">
    <source>
        <dbReference type="Google" id="ProtNLM"/>
    </source>
</evidence>
<dbReference type="AlphaFoldDB" id="A0A670ZAL9"/>
<evidence type="ECO:0000313" key="1">
    <source>
        <dbReference type="Ensembl" id="ENSPTXP00000018923.1"/>
    </source>
</evidence>
<evidence type="ECO:0000313" key="2">
    <source>
        <dbReference type="Proteomes" id="UP000472273"/>
    </source>
</evidence>